<dbReference type="Pfam" id="PF01425">
    <property type="entry name" value="Amidase"/>
    <property type="match status" value="1"/>
</dbReference>
<dbReference type="InterPro" id="IPR023631">
    <property type="entry name" value="Amidase_dom"/>
</dbReference>
<organism evidence="2 3">
    <name type="scientific">Coniella lustricola</name>
    <dbReference type="NCBI Taxonomy" id="2025994"/>
    <lineage>
        <taxon>Eukaryota</taxon>
        <taxon>Fungi</taxon>
        <taxon>Dikarya</taxon>
        <taxon>Ascomycota</taxon>
        <taxon>Pezizomycotina</taxon>
        <taxon>Sordariomycetes</taxon>
        <taxon>Sordariomycetidae</taxon>
        <taxon>Diaporthales</taxon>
        <taxon>Schizoparmaceae</taxon>
        <taxon>Coniella</taxon>
    </lineage>
</organism>
<feature type="domain" description="Amidase" evidence="1">
    <location>
        <begin position="106"/>
        <end position="573"/>
    </location>
</feature>
<evidence type="ECO:0000313" key="2">
    <source>
        <dbReference type="EMBL" id="PSR88678.1"/>
    </source>
</evidence>
<reference evidence="2 3" key="1">
    <citation type="journal article" date="2018" name="Mycol. Prog.">
        <title>Coniella lustricola, a new species from submerged detritus.</title>
        <authorList>
            <person name="Raudabaugh D.B."/>
            <person name="Iturriaga T."/>
            <person name="Carver A."/>
            <person name="Mondo S."/>
            <person name="Pangilinan J."/>
            <person name="Lipzen A."/>
            <person name="He G."/>
            <person name="Amirebrahimi M."/>
            <person name="Grigoriev I.V."/>
            <person name="Miller A.N."/>
        </authorList>
    </citation>
    <scope>NUCLEOTIDE SEQUENCE [LARGE SCALE GENOMIC DNA]</scope>
    <source>
        <strain evidence="2 3">B22-T-1</strain>
    </source>
</reference>
<dbReference type="InParanoid" id="A0A2T3AAH0"/>
<accession>A0A2T3AAH0</accession>
<evidence type="ECO:0000313" key="3">
    <source>
        <dbReference type="Proteomes" id="UP000241462"/>
    </source>
</evidence>
<evidence type="ECO:0000259" key="1">
    <source>
        <dbReference type="Pfam" id="PF01425"/>
    </source>
</evidence>
<gene>
    <name evidence="2" type="ORF">BD289DRAFT_431741</name>
</gene>
<sequence>MIPDAYLQIPDKGNCNEFPIQCSTTVERIGCVHRNTNHNLFFCRGRITLVPSMAIGSLRLLVALLASVALAKSRSLPRKGSLPLLLDASLDELANGLAQGAFTSVDLVTAYIARIHEVNEQLHAVTELNPDALAIAQTLDDARQGGRVLGSLHGIPVLLKNNIATADRMNTTAGSYALLGARVPEDSTVARKLRNAGAILLGKANLSQWSDARGLNASNGWSAHGGQTYAAYHPDQDPCGSSSGSGVAASLGLAWAALGTETSGSLQCPASFNNVVAIKPTVGLSSRYLVVPISEHQDTVGPLARSVKDAAHLLSAIAGQDDHDNYTSAIPFDSITKPLPDYVAACQPSALQGKRIGVPRHIMNGSGHGDGSSTGAKTVAAAFNSSLDVMRSAGATIVDDIFLDGWEQLTHGRHMRMILVADLLTDVPRYLAKLSFNPHNLTTLEDVRDFTRSHPQENFPTTDTGIFDGTLNVNMTNTSPLFWSNRTTALHLAGELGILGAMANHSLDAIVLPTDYAHYHAAVLGTPVVVVPMGVYPPATPITRSEYGNLVQVGPNIPFGISFMGRHFSEEALIGMGYAFEQLTMVRDTIKPYLQPKTELLNVVASSDGASAGEL</sequence>
<dbReference type="InterPro" id="IPR036928">
    <property type="entry name" value="AS_sf"/>
</dbReference>
<dbReference type="EMBL" id="KZ678425">
    <property type="protein sequence ID" value="PSR88678.1"/>
    <property type="molecule type" value="Genomic_DNA"/>
</dbReference>
<dbReference type="STRING" id="2025994.A0A2T3AAH0"/>
<dbReference type="Proteomes" id="UP000241462">
    <property type="component" value="Unassembled WGS sequence"/>
</dbReference>
<dbReference type="SUPFAM" id="SSF75304">
    <property type="entry name" value="Amidase signature (AS) enzymes"/>
    <property type="match status" value="1"/>
</dbReference>
<dbReference type="AlphaFoldDB" id="A0A2T3AAH0"/>
<proteinExistence type="predicted"/>
<dbReference type="PANTHER" id="PTHR42678">
    <property type="entry name" value="AMIDASE"/>
    <property type="match status" value="1"/>
</dbReference>
<protein>
    <submittedName>
        <fullName evidence="2">Amidase</fullName>
    </submittedName>
</protein>
<name>A0A2T3AAH0_9PEZI</name>
<dbReference type="OrthoDB" id="566138at2759"/>
<dbReference type="Gene3D" id="3.90.1300.10">
    <property type="entry name" value="Amidase signature (AS) domain"/>
    <property type="match status" value="1"/>
</dbReference>
<dbReference type="PANTHER" id="PTHR42678:SF34">
    <property type="entry name" value="OS04G0183300 PROTEIN"/>
    <property type="match status" value="1"/>
</dbReference>
<keyword evidence="3" id="KW-1185">Reference proteome</keyword>